<gene>
    <name evidence="1" type="ORF">AMS68_000802</name>
</gene>
<name>A0A6H0XKY5_9PEZI</name>
<organism evidence="1 2">
    <name type="scientific">Peltaster fructicola</name>
    <dbReference type="NCBI Taxonomy" id="286661"/>
    <lineage>
        <taxon>Eukaryota</taxon>
        <taxon>Fungi</taxon>
        <taxon>Dikarya</taxon>
        <taxon>Ascomycota</taxon>
        <taxon>Pezizomycotina</taxon>
        <taxon>Dothideomycetes</taxon>
        <taxon>Dothideomycetes incertae sedis</taxon>
        <taxon>Peltaster</taxon>
    </lineage>
</organism>
<dbReference type="Proteomes" id="UP000503462">
    <property type="component" value="Chromosome 1"/>
</dbReference>
<keyword evidence="2" id="KW-1185">Reference proteome</keyword>
<reference evidence="1 2" key="1">
    <citation type="journal article" date="2016" name="Sci. Rep.">
        <title>Peltaster fructicola genome reveals evolution from an invasive phytopathogen to an ectophytic parasite.</title>
        <authorList>
            <person name="Xu C."/>
            <person name="Chen H."/>
            <person name="Gleason M.L."/>
            <person name="Xu J.R."/>
            <person name="Liu H."/>
            <person name="Zhang R."/>
            <person name="Sun G."/>
        </authorList>
    </citation>
    <scope>NUCLEOTIDE SEQUENCE [LARGE SCALE GENOMIC DNA]</scope>
    <source>
        <strain evidence="1 2">LNHT1506</strain>
    </source>
</reference>
<dbReference type="AlphaFoldDB" id="A0A6H0XKY5"/>
<proteinExistence type="predicted"/>
<dbReference type="OrthoDB" id="5227693at2759"/>
<sequence>MELTDDVSIVALVVSLVALLLTVMSITQSFLGTAEGYRRCAQSVIGQWSVFRHRHWIWYEFRYETRFVIPQITLYTDFDVINDRDAGLAPFRLIGNDLKSGTVLHGTAHGEWHHSRTREERRLANLDDLTYVEKNISIGVIAKAARRFRGSYLPGDKYQRGLVVSWLKLIQEIHELYCSYWPQDCQTCASERTSTDCSNAALEASEDFSTTTGSYPYAKQAIRKTMLNTERTNAVVIHRNLTWDFLPSDTVRPLAESTIGDIVVLARRLGMHWRTLRLSEGTMQADGGGFAISSTDVRGLGLSFKFSTVKTDEDFPHYIPSVGGDKLLCGMLPGDSDLVNQDFDLVRDDEKRSIIGLHESEGLLSRLDVAQVIRNTYSRNQDLQEARNEIMILLMPFLVLPRSNVSSIVHDGLTPSMRMAFLYWEGRYALLKALELRKNGANQYRMDILQEVYDKLDGLRKGYRKDFFCRWNKAAINGWKKNENGDYERDLSGEAKSALIERCRSIFAYTTTALKDLGMADSWNARTKYMILVAAHFRLLLDTTEPVYHGKYKDGVRESQEQLSHDFQEQFPHIEKRNRGPFITAEMFECVRRYAVDVENGIRHNDHGIEAFFRRRGVIVGDPNASQADQCEAAWWLMMLRGIAWGMAHQCAPSPAGHAVPPLYYGNKTPVWIS</sequence>
<evidence type="ECO:0000313" key="1">
    <source>
        <dbReference type="EMBL" id="QIW95284.1"/>
    </source>
</evidence>
<evidence type="ECO:0000313" key="2">
    <source>
        <dbReference type="Proteomes" id="UP000503462"/>
    </source>
</evidence>
<accession>A0A6H0XKY5</accession>
<protein>
    <submittedName>
        <fullName evidence="1">Uncharacterized protein</fullName>
    </submittedName>
</protein>
<dbReference type="EMBL" id="CP051139">
    <property type="protein sequence ID" value="QIW95284.1"/>
    <property type="molecule type" value="Genomic_DNA"/>
</dbReference>